<name>A0A699R2R7_TANCI</name>
<proteinExistence type="predicted"/>
<gene>
    <name evidence="1" type="ORF">Tci_849181</name>
</gene>
<dbReference type="AlphaFoldDB" id="A0A699R2R7"/>
<reference evidence="1" key="1">
    <citation type="journal article" date="2019" name="Sci. Rep.">
        <title>Draft genome of Tanacetum cinerariifolium, the natural source of mosquito coil.</title>
        <authorList>
            <person name="Yamashiro T."/>
            <person name="Shiraishi A."/>
            <person name="Satake H."/>
            <person name="Nakayama K."/>
        </authorList>
    </citation>
    <scope>NUCLEOTIDE SEQUENCE</scope>
</reference>
<sequence>LAAVTGQSQQEAVADAVGVAYASASFIERLRQSLVNTAERIEMLPATKRPHELARAAGMNIDEWRKCKDNLGKVISMWEGLQGDTDVLRDSILIGYQGGKQPKIAATPLSGLVADKSGLGALGAEPVTATSTAAASGF</sequence>
<feature type="non-terminal residue" evidence="1">
    <location>
        <position position="138"/>
    </location>
</feature>
<dbReference type="EMBL" id="BKCJ011059999">
    <property type="protein sequence ID" value="GFC77211.1"/>
    <property type="molecule type" value="Genomic_DNA"/>
</dbReference>
<evidence type="ECO:0000313" key="1">
    <source>
        <dbReference type="EMBL" id="GFC77211.1"/>
    </source>
</evidence>
<accession>A0A699R2R7</accession>
<comment type="caution">
    <text evidence="1">The sequence shown here is derived from an EMBL/GenBank/DDBJ whole genome shotgun (WGS) entry which is preliminary data.</text>
</comment>
<feature type="non-terminal residue" evidence="1">
    <location>
        <position position="1"/>
    </location>
</feature>
<organism evidence="1">
    <name type="scientific">Tanacetum cinerariifolium</name>
    <name type="common">Dalmatian daisy</name>
    <name type="synonym">Chrysanthemum cinerariifolium</name>
    <dbReference type="NCBI Taxonomy" id="118510"/>
    <lineage>
        <taxon>Eukaryota</taxon>
        <taxon>Viridiplantae</taxon>
        <taxon>Streptophyta</taxon>
        <taxon>Embryophyta</taxon>
        <taxon>Tracheophyta</taxon>
        <taxon>Spermatophyta</taxon>
        <taxon>Magnoliopsida</taxon>
        <taxon>eudicotyledons</taxon>
        <taxon>Gunneridae</taxon>
        <taxon>Pentapetalae</taxon>
        <taxon>asterids</taxon>
        <taxon>campanulids</taxon>
        <taxon>Asterales</taxon>
        <taxon>Asteraceae</taxon>
        <taxon>Asteroideae</taxon>
        <taxon>Anthemideae</taxon>
        <taxon>Anthemidinae</taxon>
        <taxon>Tanacetum</taxon>
    </lineage>
</organism>
<protein>
    <submittedName>
        <fullName evidence="1">Uncharacterized protein</fullName>
    </submittedName>
</protein>